<evidence type="ECO:0000313" key="2">
    <source>
        <dbReference type="Proteomes" id="UP000076761"/>
    </source>
</evidence>
<evidence type="ECO:0000313" key="1">
    <source>
        <dbReference type="EMBL" id="KZT21344.1"/>
    </source>
</evidence>
<organism evidence="1 2">
    <name type="scientific">Neolentinus lepideus HHB14362 ss-1</name>
    <dbReference type="NCBI Taxonomy" id="1314782"/>
    <lineage>
        <taxon>Eukaryota</taxon>
        <taxon>Fungi</taxon>
        <taxon>Dikarya</taxon>
        <taxon>Basidiomycota</taxon>
        <taxon>Agaricomycotina</taxon>
        <taxon>Agaricomycetes</taxon>
        <taxon>Gloeophyllales</taxon>
        <taxon>Gloeophyllaceae</taxon>
        <taxon>Neolentinus</taxon>
    </lineage>
</organism>
<dbReference type="InParanoid" id="A0A165PQ43"/>
<proteinExistence type="predicted"/>
<dbReference type="EMBL" id="KV425608">
    <property type="protein sequence ID" value="KZT21344.1"/>
    <property type="molecule type" value="Genomic_DNA"/>
</dbReference>
<gene>
    <name evidence="1" type="ORF">NEOLEDRAFT_1139687</name>
</gene>
<keyword evidence="2" id="KW-1185">Reference proteome</keyword>
<reference evidence="1 2" key="1">
    <citation type="journal article" date="2016" name="Mol. Biol. Evol.">
        <title>Comparative Genomics of Early-Diverging Mushroom-Forming Fungi Provides Insights into the Origins of Lignocellulose Decay Capabilities.</title>
        <authorList>
            <person name="Nagy L.G."/>
            <person name="Riley R."/>
            <person name="Tritt A."/>
            <person name="Adam C."/>
            <person name="Daum C."/>
            <person name="Floudas D."/>
            <person name="Sun H."/>
            <person name="Yadav J.S."/>
            <person name="Pangilinan J."/>
            <person name="Larsson K.H."/>
            <person name="Matsuura K."/>
            <person name="Barry K."/>
            <person name="Labutti K."/>
            <person name="Kuo R."/>
            <person name="Ohm R.A."/>
            <person name="Bhattacharya S.S."/>
            <person name="Shirouzu T."/>
            <person name="Yoshinaga Y."/>
            <person name="Martin F.M."/>
            <person name="Grigoriev I.V."/>
            <person name="Hibbett D.S."/>
        </authorList>
    </citation>
    <scope>NUCLEOTIDE SEQUENCE [LARGE SCALE GENOMIC DNA]</scope>
    <source>
        <strain evidence="1 2">HHB14362 ss-1</strain>
    </source>
</reference>
<sequence>MDENSDFISAVTVTRVTGFVLSDPPFQARLVFDNSRASSVLFTYLFQDGNAFVSSWSDRDCCRRLAAGVEFR</sequence>
<accession>A0A165PQ43</accession>
<name>A0A165PQ43_9AGAM</name>
<dbReference type="Proteomes" id="UP000076761">
    <property type="component" value="Unassembled WGS sequence"/>
</dbReference>
<dbReference type="AlphaFoldDB" id="A0A165PQ43"/>
<protein>
    <submittedName>
        <fullName evidence="1">Uncharacterized protein</fullName>
    </submittedName>
</protein>